<feature type="compositionally biased region" description="Basic and acidic residues" evidence="6">
    <location>
        <begin position="528"/>
        <end position="554"/>
    </location>
</feature>
<dbReference type="GO" id="GO:0000981">
    <property type="term" value="F:DNA-binding transcription factor activity, RNA polymerase II-specific"/>
    <property type="evidence" value="ECO:0007669"/>
    <property type="project" value="TreeGrafter"/>
</dbReference>
<keyword evidence="2" id="KW-0677">Repeat</keyword>
<comment type="caution">
    <text evidence="8">The sequence shown here is derived from an EMBL/GenBank/DDBJ whole genome shotgun (WGS) entry which is preliminary data.</text>
</comment>
<evidence type="ECO:0000256" key="2">
    <source>
        <dbReference type="ARBA" id="ARBA00022737"/>
    </source>
</evidence>
<evidence type="ECO:0000256" key="3">
    <source>
        <dbReference type="ARBA" id="ARBA00022771"/>
    </source>
</evidence>
<accession>A0A8S4Q9V2</accession>
<feature type="region of interest" description="Disordered" evidence="6">
    <location>
        <begin position="422"/>
        <end position="554"/>
    </location>
</feature>
<sequence>IVDLPELTSKVKGAKIFFYAANPKDICDMQKGESSAISKENVNPLRDFKVSTFGCGVCKDFTSAKEKVKHHLYTVHMKILRYKCTICHKMQREKEQNVLHYKNEHQTKHEATITKNYPKLTFNFSDGILYYIPVDPGKIKQLERQHGGNRQVENLEPSTKMTKLEGSLFEKKTGSVYKCILCDFSDTAEVSVYKHIQIDHLGDNIVKCSRCASEFQSMDDLIRHTSSKHGKPQNVQSVDIPFPKKGRLLQEKQGVLLVGNPVWLEQELLDAPKVSLPFLPTLKVKRLTYLEKLLKEGTPAKKICIHMKRSRKRAQSLESLNLPCKRQKKDPVSMTQPIPCPRCSCKIGNKALLESHMKTHFGYKPYKCQICSFSGTTQSDIVVHHNIAHPGRKGKFKVDKDEMIETMISSEISIAFEQLETELESQRSADPPVLGQPKQANVKAEHVDNGSNDATEDENQMEADDDSNDDTVDDNNEVDSEPRPAQIKLEKIDQIGKKRKIGGGFKTQEKYKSKAFISSSSSSDDDSEIKSDRSSTCKKARIDVNESSTKRDFH</sequence>
<evidence type="ECO:0000256" key="6">
    <source>
        <dbReference type="SAM" id="MobiDB-lite"/>
    </source>
</evidence>
<organism evidence="8 9">
    <name type="scientific">Owenia fusiformis</name>
    <name type="common">Polychaete worm</name>
    <dbReference type="NCBI Taxonomy" id="6347"/>
    <lineage>
        <taxon>Eukaryota</taxon>
        <taxon>Metazoa</taxon>
        <taxon>Spiralia</taxon>
        <taxon>Lophotrochozoa</taxon>
        <taxon>Annelida</taxon>
        <taxon>Polychaeta</taxon>
        <taxon>Sedentaria</taxon>
        <taxon>Canalipalpata</taxon>
        <taxon>Sabellida</taxon>
        <taxon>Oweniida</taxon>
        <taxon>Oweniidae</taxon>
        <taxon>Owenia</taxon>
    </lineage>
</organism>
<dbReference type="GO" id="GO:0005634">
    <property type="term" value="C:nucleus"/>
    <property type="evidence" value="ECO:0007669"/>
    <property type="project" value="TreeGrafter"/>
</dbReference>
<dbReference type="PANTHER" id="PTHR24408:SF58">
    <property type="entry name" value="TRANSCRIPTION FACTOR (TFIIIA), PUTATIVE (AFU_ORTHOLOGUE AFUA_1G05150)-RELATED"/>
    <property type="match status" value="1"/>
</dbReference>
<dbReference type="Gene3D" id="3.30.160.60">
    <property type="entry name" value="Classic Zinc Finger"/>
    <property type="match status" value="2"/>
</dbReference>
<dbReference type="GO" id="GO:0008270">
    <property type="term" value="F:zinc ion binding"/>
    <property type="evidence" value="ECO:0007669"/>
    <property type="project" value="UniProtKB-KW"/>
</dbReference>
<evidence type="ECO:0000259" key="7">
    <source>
        <dbReference type="PROSITE" id="PS50157"/>
    </source>
</evidence>
<evidence type="ECO:0000256" key="4">
    <source>
        <dbReference type="ARBA" id="ARBA00022833"/>
    </source>
</evidence>
<feature type="compositionally biased region" description="Acidic residues" evidence="6">
    <location>
        <begin position="454"/>
        <end position="479"/>
    </location>
</feature>
<keyword evidence="1" id="KW-0479">Metal-binding</keyword>
<feature type="non-terminal residue" evidence="8">
    <location>
        <position position="554"/>
    </location>
</feature>
<proteinExistence type="predicted"/>
<keyword evidence="4" id="KW-0862">Zinc</keyword>
<dbReference type="Proteomes" id="UP000749559">
    <property type="component" value="Unassembled WGS sequence"/>
</dbReference>
<evidence type="ECO:0000313" key="8">
    <source>
        <dbReference type="EMBL" id="CAH1802544.1"/>
    </source>
</evidence>
<dbReference type="AlphaFoldDB" id="A0A8S4Q9V2"/>
<dbReference type="InterPro" id="IPR036236">
    <property type="entry name" value="Znf_C2H2_sf"/>
</dbReference>
<keyword evidence="9" id="KW-1185">Reference proteome</keyword>
<feature type="domain" description="C2H2-type" evidence="7">
    <location>
        <begin position="338"/>
        <end position="365"/>
    </location>
</feature>
<feature type="domain" description="C2H2-type" evidence="7">
    <location>
        <begin position="366"/>
        <end position="394"/>
    </location>
</feature>
<dbReference type="GO" id="GO:0043565">
    <property type="term" value="F:sequence-specific DNA binding"/>
    <property type="evidence" value="ECO:0007669"/>
    <property type="project" value="TreeGrafter"/>
</dbReference>
<dbReference type="EMBL" id="CAIIXF020000012">
    <property type="protein sequence ID" value="CAH1802544.1"/>
    <property type="molecule type" value="Genomic_DNA"/>
</dbReference>
<name>A0A8S4Q9V2_OWEFU</name>
<reference evidence="8" key="1">
    <citation type="submission" date="2022-03" db="EMBL/GenBank/DDBJ databases">
        <authorList>
            <person name="Martin C."/>
        </authorList>
    </citation>
    <scope>NUCLEOTIDE SEQUENCE</scope>
</reference>
<evidence type="ECO:0000256" key="5">
    <source>
        <dbReference type="PROSITE-ProRule" id="PRU00042"/>
    </source>
</evidence>
<evidence type="ECO:0000313" key="9">
    <source>
        <dbReference type="Proteomes" id="UP000749559"/>
    </source>
</evidence>
<dbReference type="PROSITE" id="PS50157">
    <property type="entry name" value="ZINC_FINGER_C2H2_2"/>
    <property type="match status" value="2"/>
</dbReference>
<evidence type="ECO:0000256" key="1">
    <source>
        <dbReference type="ARBA" id="ARBA00022723"/>
    </source>
</evidence>
<keyword evidence="3 5" id="KW-0863">Zinc-finger</keyword>
<gene>
    <name evidence="8" type="ORF">OFUS_LOCUS26212</name>
</gene>
<dbReference type="PANTHER" id="PTHR24408">
    <property type="entry name" value="ZINC FINGER PROTEIN"/>
    <property type="match status" value="1"/>
</dbReference>
<dbReference type="SUPFAM" id="SSF57667">
    <property type="entry name" value="beta-beta-alpha zinc fingers"/>
    <property type="match status" value="1"/>
</dbReference>
<feature type="non-terminal residue" evidence="8">
    <location>
        <position position="1"/>
    </location>
</feature>
<dbReference type="InterPro" id="IPR013087">
    <property type="entry name" value="Znf_C2H2_type"/>
</dbReference>
<dbReference type="SMART" id="SM00355">
    <property type="entry name" value="ZnF_C2H2"/>
    <property type="match status" value="6"/>
</dbReference>
<protein>
    <recommendedName>
        <fullName evidence="7">C2H2-type domain-containing protein</fullName>
    </recommendedName>
</protein>
<dbReference type="PROSITE" id="PS00028">
    <property type="entry name" value="ZINC_FINGER_C2H2_1"/>
    <property type="match status" value="2"/>
</dbReference>